<proteinExistence type="predicted"/>
<dbReference type="GeneID" id="22111433"/>
<gene>
    <name evidence="1" type="primary">393</name>
    <name evidence="1" type="ORF">PBI_121Q_393</name>
</gene>
<keyword evidence="2" id="KW-1185">Reference proteome</keyword>
<evidence type="ECO:0000313" key="2">
    <source>
        <dbReference type="Proteomes" id="UP000029889"/>
    </source>
</evidence>
<reference evidence="1 2" key="1">
    <citation type="submission" date="2014-09" db="EMBL/GenBank/DDBJ databases">
        <authorList>
            <person name="Lapin J.S."/>
            <person name="Pope W.H."/>
            <person name="Hua J."/>
            <person name="Ford M.E."/>
            <person name="Conway J.F."/>
            <person name="Hatfull G.F."/>
            <person name="Hendrix R.W."/>
        </authorList>
    </citation>
    <scope>NUCLEOTIDE SEQUENCE [LARGE SCALE GENOMIC DNA]</scope>
</reference>
<accession>A0A097EXY1</accession>
<dbReference type="RefSeq" id="YP_009101980.1">
    <property type="nucleotide sequence ID" value="NC_025447.1"/>
</dbReference>
<protein>
    <submittedName>
        <fullName evidence="1">Uncharacterized protein</fullName>
    </submittedName>
</protein>
<dbReference type="KEGG" id="vg:22111433"/>
<evidence type="ECO:0000313" key="1">
    <source>
        <dbReference type="EMBL" id="AIT14283.1"/>
    </source>
</evidence>
<organism evidence="1 2">
    <name type="scientific">Escherichia phage 121Q</name>
    <dbReference type="NCBI Taxonomy" id="1555202"/>
    <lineage>
        <taxon>Viruses</taxon>
        <taxon>Duplodnaviria</taxon>
        <taxon>Heunggongvirae</taxon>
        <taxon>Uroviricota</taxon>
        <taxon>Caudoviricetes</taxon>
        <taxon>Asteriusvirus</taxon>
        <taxon>Asteriusvirus av121Q</taxon>
    </lineage>
</organism>
<dbReference type="EMBL" id="KM507819">
    <property type="protein sequence ID" value="AIT14283.1"/>
    <property type="molecule type" value="Genomic_DNA"/>
</dbReference>
<sequence>MNINDYQFHRLEFRHCVAFAKTLMCIIDTLSSKQFRKDNDLFLKKGRVTSTDIGIELFVDISVDTGDSTRVGCIGHIGTHCFTWNPNTSQVRVDYRNSRWVDLSTESDLESAMFQLSLIHNPNELLYIITFSYLLQNYDNPSGFFIESDIDEIMEEIPSLKNILEEKDFYEDFRDLYDMHLELFKNG</sequence>
<dbReference type="Proteomes" id="UP000029889">
    <property type="component" value="Segment"/>
</dbReference>
<name>A0A097EXY1_9CAUD</name>